<feature type="compositionally biased region" description="Basic and acidic residues" evidence="1">
    <location>
        <begin position="40"/>
        <end position="49"/>
    </location>
</feature>
<keyword evidence="3" id="KW-1185">Reference proteome</keyword>
<proteinExistence type="predicted"/>
<dbReference type="HOGENOM" id="CLU_822873_0_0_2"/>
<dbReference type="AlphaFoldDB" id="A0A1U7EWM8"/>
<dbReference type="KEGG" id="nph:NP_2818A"/>
<dbReference type="EMBL" id="CR936257">
    <property type="protein sequence ID" value="CAI49500.1"/>
    <property type="molecule type" value="Genomic_DNA"/>
</dbReference>
<organism evidence="2 3">
    <name type="scientific">Natronomonas pharaonis (strain ATCC 35678 / DSM 2160 / CIP 103997 / JCM 8858 / NBRC 14720 / NCIMB 2260 / Gabara)</name>
    <name type="common">Halobacterium pharaonis</name>
    <dbReference type="NCBI Taxonomy" id="348780"/>
    <lineage>
        <taxon>Archaea</taxon>
        <taxon>Methanobacteriati</taxon>
        <taxon>Methanobacteriota</taxon>
        <taxon>Stenosarchaea group</taxon>
        <taxon>Halobacteria</taxon>
        <taxon>Halobacteriales</taxon>
        <taxon>Natronomonadaceae</taxon>
        <taxon>Natronomonas</taxon>
    </lineage>
</organism>
<evidence type="ECO:0000256" key="1">
    <source>
        <dbReference type="SAM" id="MobiDB-lite"/>
    </source>
</evidence>
<reference evidence="2 3" key="1">
    <citation type="journal article" date="2005" name="Genome Res.">
        <title>Living with two extremes: conclusions from the genome sequence of Natronomonas pharaonis.</title>
        <authorList>
            <person name="Falb M."/>
            <person name="Pfeiffer F."/>
            <person name="Palm P."/>
            <person name="Rodewald K."/>
            <person name="Hickmann V."/>
            <person name="Tittor J."/>
            <person name="Oesterhelt D."/>
        </authorList>
    </citation>
    <scope>NUCLEOTIDE SEQUENCE [LARGE SCALE GENOMIC DNA]</scope>
    <source>
        <strain evidence="3">ATCC 35678 / DSM 2160 / CIP 103997 / JCM 8858 / NBRC 14720 / NCIMB 2260 / Gabara</strain>
    </source>
</reference>
<dbReference type="EnsemblBacteria" id="CAI49500">
    <property type="protein sequence ID" value="CAI49500"/>
    <property type="gene ID" value="NP_2818A"/>
</dbReference>
<dbReference type="STRING" id="348780.NP_2818A"/>
<sequence>MNRDELVANKTVGRRALLGSVAAFAGVVAGCSQLSPASSKENRPAENKTSKPSSSDIQDANTRLEYVSSEIESVPVVDENGELAFDTDAFEGSFDHERLFETVKDIRDSFEGQNTDRANELVPASRLLYSRIELRLLLNDVFASGTMYQHMFMRNNYGAASKHAEEALEALDYLPGNADTIEHRIDRLPGSQRVNGEYSTEVAKMEAAMAAEIYSWAVPAYRGLRDVSTGMKLVSESQTWEMGERSPDSPEHYTEISERFSSAKKEFNEAHGSGTPIPRMVPVFDDLRCFASDMDEVMADVATAAELSLEERHDESQRIREDALRRAEQNESRCLPE</sequence>
<protein>
    <submittedName>
        <fullName evidence="2">Uncharacterized protein</fullName>
    </submittedName>
</protein>
<dbReference type="PROSITE" id="PS51257">
    <property type="entry name" value="PROKAR_LIPOPROTEIN"/>
    <property type="match status" value="1"/>
</dbReference>
<feature type="compositionally biased region" description="Polar residues" evidence="1">
    <location>
        <begin position="50"/>
        <end position="59"/>
    </location>
</feature>
<gene>
    <name evidence="2" type="ordered locus">NP_2818A</name>
</gene>
<feature type="region of interest" description="Disordered" evidence="1">
    <location>
        <begin position="34"/>
        <end position="59"/>
    </location>
</feature>
<accession>A0A1U7EWM8</accession>
<evidence type="ECO:0000313" key="3">
    <source>
        <dbReference type="Proteomes" id="UP000002698"/>
    </source>
</evidence>
<dbReference type="RefSeq" id="WP_011323125.1">
    <property type="nucleotide sequence ID" value="NC_007426.1"/>
</dbReference>
<dbReference type="GeneID" id="3701569"/>
<evidence type="ECO:0000313" key="2">
    <source>
        <dbReference type="EMBL" id="CAI49500.1"/>
    </source>
</evidence>
<dbReference type="Proteomes" id="UP000002698">
    <property type="component" value="Chromosome"/>
</dbReference>
<name>A0A1U7EWM8_NATPD</name>